<evidence type="ECO:0000313" key="5">
    <source>
        <dbReference type="EMBL" id="EKC27601.1"/>
    </source>
</evidence>
<dbReference type="InParanoid" id="K1R1M4"/>
<evidence type="ECO:0000256" key="2">
    <source>
        <dbReference type="ARBA" id="ARBA00005673"/>
    </source>
</evidence>
<dbReference type="FunFam" id="3.10.290.60:FF:000002">
    <property type="entry name" value="Ubiquitin-like modifier-activating enzyme 1"/>
    <property type="match status" value="1"/>
</dbReference>
<dbReference type="AlphaFoldDB" id="K1R1M4"/>
<accession>K1R1M4</accession>
<protein>
    <submittedName>
        <fullName evidence="5">Ubiquitin-like modifier-activating enzyme 1</fullName>
    </submittedName>
</protein>
<gene>
    <name evidence="5" type="ORF">CGI_10007052</name>
</gene>
<proteinExistence type="inferred from homology"/>
<dbReference type="UniPathway" id="UPA00143"/>
<dbReference type="HOGENOM" id="CLU_034847_0_0_1"/>
<dbReference type="PANTHER" id="PTHR10953">
    <property type="entry name" value="UBIQUITIN-ACTIVATING ENZYME E1"/>
    <property type="match status" value="1"/>
</dbReference>
<dbReference type="InterPro" id="IPR035985">
    <property type="entry name" value="Ubiquitin-activating_enz"/>
</dbReference>
<dbReference type="PANTHER" id="PTHR10953:SF4">
    <property type="entry name" value="UBIQUITIN-ACTIVATING ENZYME E1 C-TERMINAL DOMAIN-CONTAINING PROTEIN"/>
    <property type="match status" value="1"/>
</dbReference>
<evidence type="ECO:0000259" key="4">
    <source>
        <dbReference type="SMART" id="SM00985"/>
    </source>
</evidence>
<comment type="pathway">
    <text evidence="1">Protein modification; protein ubiquitination.</text>
</comment>
<dbReference type="InterPro" id="IPR018965">
    <property type="entry name" value="Ub-activating_enz_E1_C"/>
</dbReference>
<dbReference type="Gene3D" id="1.10.10.2660">
    <property type="entry name" value="Ubiquitin-activating enzyme E1, SCCH domain"/>
    <property type="match status" value="1"/>
</dbReference>
<dbReference type="GO" id="GO:0005634">
    <property type="term" value="C:nucleus"/>
    <property type="evidence" value="ECO:0007669"/>
    <property type="project" value="TreeGrafter"/>
</dbReference>
<evidence type="ECO:0000256" key="1">
    <source>
        <dbReference type="ARBA" id="ARBA00004906"/>
    </source>
</evidence>
<dbReference type="InterPro" id="IPR045886">
    <property type="entry name" value="ThiF/MoeB/HesA"/>
</dbReference>
<dbReference type="GO" id="GO:0004839">
    <property type="term" value="F:ubiquitin activating enzyme activity"/>
    <property type="evidence" value="ECO:0007669"/>
    <property type="project" value="TreeGrafter"/>
</dbReference>
<dbReference type="GO" id="GO:0005737">
    <property type="term" value="C:cytoplasm"/>
    <property type="evidence" value="ECO:0007669"/>
    <property type="project" value="TreeGrafter"/>
</dbReference>
<keyword evidence="3" id="KW-0436">Ligase</keyword>
<dbReference type="SUPFAM" id="SSF69572">
    <property type="entry name" value="Activating enzymes of the ubiquitin-like proteins"/>
    <property type="match status" value="1"/>
</dbReference>
<dbReference type="GO" id="GO:0006974">
    <property type="term" value="P:DNA damage response"/>
    <property type="evidence" value="ECO:0007669"/>
    <property type="project" value="TreeGrafter"/>
</dbReference>
<feature type="domain" description="Ubiquitin-activating enzyme E1 C-terminal" evidence="4">
    <location>
        <begin position="118"/>
        <end position="243"/>
    </location>
</feature>
<dbReference type="InterPro" id="IPR038252">
    <property type="entry name" value="UBA_E1_C_sf"/>
</dbReference>
<name>K1R1M4_MAGGI</name>
<dbReference type="InterPro" id="IPR019572">
    <property type="entry name" value="UBA_E1_SCCH"/>
</dbReference>
<dbReference type="InterPro" id="IPR042063">
    <property type="entry name" value="Ubi_acti_E1_SCCH"/>
</dbReference>
<organism evidence="5">
    <name type="scientific">Magallana gigas</name>
    <name type="common">Pacific oyster</name>
    <name type="synonym">Crassostrea gigas</name>
    <dbReference type="NCBI Taxonomy" id="29159"/>
    <lineage>
        <taxon>Eukaryota</taxon>
        <taxon>Metazoa</taxon>
        <taxon>Spiralia</taxon>
        <taxon>Lophotrochozoa</taxon>
        <taxon>Mollusca</taxon>
        <taxon>Bivalvia</taxon>
        <taxon>Autobranchia</taxon>
        <taxon>Pteriomorphia</taxon>
        <taxon>Ostreida</taxon>
        <taxon>Ostreoidea</taxon>
        <taxon>Ostreidae</taxon>
        <taxon>Magallana</taxon>
    </lineage>
</organism>
<evidence type="ECO:0000256" key="3">
    <source>
        <dbReference type="ARBA" id="ARBA00022598"/>
    </source>
</evidence>
<dbReference type="Pfam" id="PF09358">
    <property type="entry name" value="E1_UFD"/>
    <property type="match status" value="1"/>
</dbReference>
<dbReference type="Pfam" id="PF10585">
    <property type="entry name" value="UBA_E1_SCCH"/>
    <property type="match status" value="1"/>
</dbReference>
<dbReference type="EMBL" id="JH818930">
    <property type="protein sequence ID" value="EKC27601.1"/>
    <property type="molecule type" value="Genomic_DNA"/>
</dbReference>
<sequence>MNFKEAWRNCIIIFPNADVYAVENLQKDLPPVEKVKAMKLVPIEFEKDDDTNFHMDFIVAASNLRAENYDIPPADRHKSKLIAGKIIPAIATTTALITGLVAVELIKLVQGHNKLESYKNGFVNLALPFFAFSEPIAAPKNKYYDTYFTLWNRFEVQGEMTLQEFLDYFQKEYKLEITMLSQGVSMLYSFFMPPAKRQERLGLPLSEVVKRVSKKKIPSHVKALVLELCCNDTEGEDVEVPYVKYNLPQS</sequence>
<dbReference type="GO" id="GO:0006511">
    <property type="term" value="P:ubiquitin-dependent protein catabolic process"/>
    <property type="evidence" value="ECO:0007669"/>
    <property type="project" value="TreeGrafter"/>
</dbReference>
<comment type="similarity">
    <text evidence="2">Belongs to the ubiquitin-activating E1 family.</text>
</comment>
<reference evidence="5" key="1">
    <citation type="journal article" date="2012" name="Nature">
        <title>The oyster genome reveals stress adaptation and complexity of shell formation.</title>
        <authorList>
            <person name="Zhang G."/>
            <person name="Fang X."/>
            <person name="Guo X."/>
            <person name="Li L."/>
            <person name="Luo R."/>
            <person name="Xu F."/>
            <person name="Yang P."/>
            <person name="Zhang L."/>
            <person name="Wang X."/>
            <person name="Qi H."/>
            <person name="Xiong Z."/>
            <person name="Que H."/>
            <person name="Xie Y."/>
            <person name="Holland P.W."/>
            <person name="Paps J."/>
            <person name="Zhu Y."/>
            <person name="Wu F."/>
            <person name="Chen Y."/>
            <person name="Wang J."/>
            <person name="Peng C."/>
            <person name="Meng J."/>
            <person name="Yang L."/>
            <person name="Liu J."/>
            <person name="Wen B."/>
            <person name="Zhang N."/>
            <person name="Huang Z."/>
            <person name="Zhu Q."/>
            <person name="Feng Y."/>
            <person name="Mount A."/>
            <person name="Hedgecock D."/>
            <person name="Xu Z."/>
            <person name="Liu Y."/>
            <person name="Domazet-Loso T."/>
            <person name="Du Y."/>
            <person name="Sun X."/>
            <person name="Zhang S."/>
            <person name="Liu B."/>
            <person name="Cheng P."/>
            <person name="Jiang X."/>
            <person name="Li J."/>
            <person name="Fan D."/>
            <person name="Wang W."/>
            <person name="Fu W."/>
            <person name="Wang T."/>
            <person name="Wang B."/>
            <person name="Zhang J."/>
            <person name="Peng Z."/>
            <person name="Li Y."/>
            <person name="Li N."/>
            <person name="Wang J."/>
            <person name="Chen M."/>
            <person name="He Y."/>
            <person name="Tan F."/>
            <person name="Song X."/>
            <person name="Zheng Q."/>
            <person name="Huang R."/>
            <person name="Yang H."/>
            <person name="Du X."/>
            <person name="Chen L."/>
            <person name="Yang M."/>
            <person name="Gaffney P.M."/>
            <person name="Wang S."/>
            <person name="Luo L."/>
            <person name="She Z."/>
            <person name="Ming Y."/>
            <person name="Huang W."/>
            <person name="Zhang S."/>
            <person name="Huang B."/>
            <person name="Zhang Y."/>
            <person name="Qu T."/>
            <person name="Ni P."/>
            <person name="Miao G."/>
            <person name="Wang J."/>
            <person name="Wang Q."/>
            <person name="Steinberg C.E."/>
            <person name="Wang H."/>
            <person name="Li N."/>
            <person name="Qian L."/>
            <person name="Zhang G."/>
            <person name="Li Y."/>
            <person name="Yang H."/>
            <person name="Liu X."/>
            <person name="Wang J."/>
            <person name="Yin Y."/>
            <person name="Wang J."/>
        </authorList>
    </citation>
    <scope>NUCLEOTIDE SEQUENCE [LARGE SCALE GENOMIC DNA]</scope>
    <source>
        <strain evidence="5">05x7-T-G4-1.051#20</strain>
    </source>
</reference>
<dbReference type="Gene3D" id="3.10.290.60">
    <property type="entry name" value="Ubiquitin-activating enzyme E1, UFD domain"/>
    <property type="match status" value="1"/>
</dbReference>
<dbReference type="SMART" id="SM00985">
    <property type="entry name" value="UBA_e1_C"/>
    <property type="match status" value="1"/>
</dbReference>